<keyword evidence="2" id="KW-1185">Reference proteome</keyword>
<reference evidence="1" key="1">
    <citation type="submission" date="2020-05" db="EMBL/GenBank/DDBJ databases">
        <title>Large-scale comparative analyses of tick genomes elucidate their genetic diversity and vector capacities.</title>
        <authorList>
            <person name="Jia N."/>
            <person name="Wang J."/>
            <person name="Shi W."/>
            <person name="Du L."/>
            <person name="Sun Y."/>
            <person name="Zhan W."/>
            <person name="Jiang J."/>
            <person name="Wang Q."/>
            <person name="Zhang B."/>
            <person name="Ji P."/>
            <person name="Sakyi L.B."/>
            <person name="Cui X."/>
            <person name="Yuan T."/>
            <person name="Jiang B."/>
            <person name="Yang W."/>
            <person name="Lam T.T.-Y."/>
            <person name="Chang Q."/>
            <person name="Ding S."/>
            <person name="Wang X."/>
            <person name="Zhu J."/>
            <person name="Ruan X."/>
            <person name="Zhao L."/>
            <person name="Wei J."/>
            <person name="Que T."/>
            <person name="Du C."/>
            <person name="Cheng J."/>
            <person name="Dai P."/>
            <person name="Han X."/>
            <person name="Huang E."/>
            <person name="Gao Y."/>
            <person name="Liu J."/>
            <person name="Shao H."/>
            <person name="Ye R."/>
            <person name="Li L."/>
            <person name="Wei W."/>
            <person name="Wang X."/>
            <person name="Wang C."/>
            <person name="Yang T."/>
            <person name="Huo Q."/>
            <person name="Li W."/>
            <person name="Guo W."/>
            <person name="Chen H."/>
            <person name="Zhou L."/>
            <person name="Ni X."/>
            <person name="Tian J."/>
            <person name="Zhou Y."/>
            <person name="Sheng Y."/>
            <person name="Liu T."/>
            <person name="Pan Y."/>
            <person name="Xia L."/>
            <person name="Li J."/>
            <person name="Zhao F."/>
            <person name="Cao W."/>
        </authorList>
    </citation>
    <scope>NUCLEOTIDE SEQUENCE</scope>
    <source>
        <strain evidence="1">Hyas-2018</strain>
    </source>
</reference>
<organism evidence="1 2">
    <name type="scientific">Hyalomma asiaticum</name>
    <name type="common">Tick</name>
    <dbReference type="NCBI Taxonomy" id="266040"/>
    <lineage>
        <taxon>Eukaryota</taxon>
        <taxon>Metazoa</taxon>
        <taxon>Ecdysozoa</taxon>
        <taxon>Arthropoda</taxon>
        <taxon>Chelicerata</taxon>
        <taxon>Arachnida</taxon>
        <taxon>Acari</taxon>
        <taxon>Parasitiformes</taxon>
        <taxon>Ixodida</taxon>
        <taxon>Ixodoidea</taxon>
        <taxon>Ixodidae</taxon>
        <taxon>Hyalomminae</taxon>
        <taxon>Hyalomma</taxon>
    </lineage>
</organism>
<sequence length="78" mass="8578">MEVAYISSFVRTAPVIFEPCGPRHVRPETSSDCGGHTSSPKTDRDTQEPTTNDDTGSQRGFERRPRLQSSHGSEEVDG</sequence>
<comment type="caution">
    <text evidence="1">The sequence shown here is derived from an EMBL/GenBank/DDBJ whole genome shotgun (WGS) entry which is preliminary data.</text>
</comment>
<dbReference type="EMBL" id="CM023484">
    <property type="protein sequence ID" value="KAH6931832.1"/>
    <property type="molecule type" value="Genomic_DNA"/>
</dbReference>
<gene>
    <name evidence="1" type="ORF">HPB50_000897</name>
</gene>
<proteinExistence type="predicted"/>
<dbReference type="Proteomes" id="UP000821845">
    <property type="component" value="Chromosome 4"/>
</dbReference>
<accession>A0ACB7S9J1</accession>
<name>A0ACB7S9J1_HYAAI</name>
<evidence type="ECO:0000313" key="1">
    <source>
        <dbReference type="EMBL" id="KAH6931832.1"/>
    </source>
</evidence>
<protein>
    <submittedName>
        <fullName evidence="1">Uncharacterized protein</fullName>
    </submittedName>
</protein>
<evidence type="ECO:0000313" key="2">
    <source>
        <dbReference type="Proteomes" id="UP000821845"/>
    </source>
</evidence>